<dbReference type="InterPro" id="IPR042099">
    <property type="entry name" value="ANL_N_sf"/>
</dbReference>
<protein>
    <submittedName>
        <fullName evidence="1">Acyl transferase</fullName>
    </submittedName>
</protein>
<dbReference type="EMBL" id="SKFH01000013">
    <property type="protein sequence ID" value="TCZ71443.1"/>
    <property type="molecule type" value="Genomic_DNA"/>
</dbReference>
<dbReference type="Proteomes" id="UP000295164">
    <property type="component" value="Unassembled WGS sequence"/>
</dbReference>
<organism evidence="1 2">
    <name type="scientific">Flaviaesturariibacter aridisoli</name>
    <dbReference type="NCBI Taxonomy" id="2545761"/>
    <lineage>
        <taxon>Bacteria</taxon>
        <taxon>Pseudomonadati</taxon>
        <taxon>Bacteroidota</taxon>
        <taxon>Chitinophagia</taxon>
        <taxon>Chitinophagales</taxon>
        <taxon>Chitinophagaceae</taxon>
        <taxon>Flaviaestuariibacter</taxon>
    </lineage>
</organism>
<name>A0A4R4E112_9BACT</name>
<reference evidence="1 2" key="1">
    <citation type="submission" date="2019-03" db="EMBL/GenBank/DDBJ databases">
        <authorList>
            <person name="Kim M.K.M."/>
        </authorList>
    </citation>
    <scope>NUCLEOTIDE SEQUENCE [LARGE SCALE GENOMIC DNA]</scope>
    <source>
        <strain evidence="1 2">17J68-15</strain>
    </source>
</reference>
<comment type="caution">
    <text evidence="1">The sequence shown here is derived from an EMBL/GenBank/DDBJ whole genome shotgun (WGS) entry which is preliminary data.</text>
</comment>
<keyword evidence="2" id="KW-1185">Reference proteome</keyword>
<dbReference type="Gene3D" id="3.40.50.12780">
    <property type="entry name" value="N-terminal domain of ligase-like"/>
    <property type="match status" value="1"/>
</dbReference>
<sequence>MFHLTEAGFGAAALDVFRFQHAHNPLYRRFCDLVRPDGVAAFGQIPFLPISFFKTERVVCGAFEPALVFESSGTTGAATSRHYVKDAALYDTAAFTAFERLYGPLKGLRILALLPSYLERGQSSLVHMVQRFMDRSSHPGSGFFLHDHEALAASLRAGEAAGERTLLIGVTYALLDFAAAHPMPLSHTIVMETGGMKGRRRELLRSEVHAALRQAFDLPAVHSEYGMTELLSQAYARAEGVFETPSWLRAFVAEEDDPAAWSSAPGRTGRLCVMDLANYYSCSFIATEDIARMQEGNRFEVLGRMDHTDVRGCSLLAL</sequence>
<keyword evidence="1" id="KW-0808">Transferase</keyword>
<dbReference type="SUPFAM" id="SSF56801">
    <property type="entry name" value="Acetyl-CoA synthetase-like"/>
    <property type="match status" value="1"/>
</dbReference>
<proteinExistence type="predicted"/>
<dbReference type="AlphaFoldDB" id="A0A4R4E112"/>
<gene>
    <name evidence="1" type="ORF">E0486_09955</name>
</gene>
<dbReference type="GO" id="GO:0016740">
    <property type="term" value="F:transferase activity"/>
    <property type="evidence" value="ECO:0007669"/>
    <property type="project" value="UniProtKB-KW"/>
</dbReference>
<evidence type="ECO:0000313" key="2">
    <source>
        <dbReference type="Proteomes" id="UP000295164"/>
    </source>
</evidence>
<evidence type="ECO:0000313" key="1">
    <source>
        <dbReference type="EMBL" id="TCZ71443.1"/>
    </source>
</evidence>
<accession>A0A4R4E112</accession>
<dbReference type="OrthoDB" id="182577at2"/>